<dbReference type="EMBL" id="JACAZI010000011">
    <property type="protein sequence ID" value="KAF7349035.1"/>
    <property type="molecule type" value="Genomic_DNA"/>
</dbReference>
<evidence type="ECO:0000256" key="1">
    <source>
        <dbReference type="SAM" id="SignalP"/>
    </source>
</evidence>
<protein>
    <submittedName>
        <fullName evidence="2">Uncharacterized protein</fullName>
    </submittedName>
</protein>
<dbReference type="AlphaFoldDB" id="A0A8H6XVM5"/>
<comment type="caution">
    <text evidence="2">The sequence shown here is derived from an EMBL/GenBank/DDBJ whole genome shotgun (WGS) entry which is preliminary data.</text>
</comment>
<keyword evidence="3" id="KW-1185">Reference proteome</keyword>
<dbReference type="OrthoDB" id="2927274at2759"/>
<dbReference type="Proteomes" id="UP000620124">
    <property type="component" value="Unassembled WGS sequence"/>
</dbReference>
<reference evidence="2" key="1">
    <citation type="submission" date="2020-05" db="EMBL/GenBank/DDBJ databases">
        <title>Mycena genomes resolve the evolution of fungal bioluminescence.</title>
        <authorList>
            <person name="Tsai I.J."/>
        </authorList>
    </citation>
    <scope>NUCLEOTIDE SEQUENCE</scope>
    <source>
        <strain evidence="2">CCC161011</strain>
    </source>
</reference>
<evidence type="ECO:0000313" key="2">
    <source>
        <dbReference type="EMBL" id="KAF7349035.1"/>
    </source>
</evidence>
<accession>A0A8H6XVM5</accession>
<sequence>MFFVLSSILIAAAVSAAAQSLPSTWTGEEAVAAGLLAVIPGPPEGLPSVLPQGTQPFSNHIILWSNANASGTSFNPGFFGQNTFCVDLSLRDTSFDDMAQSFFFATDLSCDLFINAGCTGTGIINAPSGDFFALTGIFAQSLTSFSCKAQS</sequence>
<organism evidence="2 3">
    <name type="scientific">Mycena venus</name>
    <dbReference type="NCBI Taxonomy" id="2733690"/>
    <lineage>
        <taxon>Eukaryota</taxon>
        <taxon>Fungi</taxon>
        <taxon>Dikarya</taxon>
        <taxon>Basidiomycota</taxon>
        <taxon>Agaricomycotina</taxon>
        <taxon>Agaricomycetes</taxon>
        <taxon>Agaricomycetidae</taxon>
        <taxon>Agaricales</taxon>
        <taxon>Marasmiineae</taxon>
        <taxon>Mycenaceae</taxon>
        <taxon>Mycena</taxon>
    </lineage>
</organism>
<proteinExistence type="predicted"/>
<keyword evidence="1" id="KW-0732">Signal</keyword>
<evidence type="ECO:0000313" key="3">
    <source>
        <dbReference type="Proteomes" id="UP000620124"/>
    </source>
</evidence>
<gene>
    <name evidence="2" type="ORF">MVEN_01425100</name>
</gene>
<name>A0A8H6XVM5_9AGAR</name>
<feature type="signal peptide" evidence="1">
    <location>
        <begin position="1"/>
        <end position="18"/>
    </location>
</feature>
<feature type="chain" id="PRO_5034416666" evidence="1">
    <location>
        <begin position="19"/>
        <end position="151"/>
    </location>
</feature>